<evidence type="ECO:0000256" key="2">
    <source>
        <dbReference type="SAM" id="Phobius"/>
    </source>
</evidence>
<reference evidence="4" key="1">
    <citation type="journal article" date="2015" name="Nat. Genet.">
        <title>The genome and transcriptome of the zoonotic hookworm Ancylostoma ceylanicum identify infection-specific gene families.</title>
        <authorList>
            <person name="Schwarz E.M."/>
            <person name="Hu Y."/>
            <person name="Antoshechkin I."/>
            <person name="Miller M.M."/>
            <person name="Sternberg P.W."/>
            <person name="Aroian R.V."/>
        </authorList>
    </citation>
    <scope>NUCLEOTIDE SEQUENCE</scope>
    <source>
        <strain evidence="4">HY135</strain>
    </source>
</reference>
<proteinExistence type="predicted"/>
<name>A0A016UBW4_9BILA</name>
<evidence type="ECO:0000313" key="3">
    <source>
        <dbReference type="EMBL" id="EYC12640.1"/>
    </source>
</evidence>
<dbReference type="EMBL" id="JARK01001382">
    <property type="protein sequence ID" value="EYC12640.1"/>
    <property type="molecule type" value="Genomic_DNA"/>
</dbReference>
<evidence type="ECO:0000313" key="4">
    <source>
        <dbReference type="Proteomes" id="UP000024635"/>
    </source>
</evidence>
<feature type="region of interest" description="Disordered" evidence="1">
    <location>
        <begin position="95"/>
        <end position="214"/>
    </location>
</feature>
<keyword evidence="2" id="KW-0812">Transmembrane</keyword>
<feature type="compositionally biased region" description="Basic and acidic residues" evidence="1">
    <location>
        <begin position="189"/>
        <end position="206"/>
    </location>
</feature>
<feature type="transmembrane region" description="Helical" evidence="2">
    <location>
        <begin position="12"/>
        <end position="34"/>
    </location>
</feature>
<comment type="caution">
    <text evidence="3">The sequence shown here is derived from an EMBL/GenBank/DDBJ whole genome shotgun (WGS) entry which is preliminary data.</text>
</comment>
<feature type="compositionally biased region" description="Basic and acidic residues" evidence="1">
    <location>
        <begin position="95"/>
        <end position="153"/>
    </location>
</feature>
<keyword evidence="2" id="KW-1133">Transmembrane helix</keyword>
<dbReference type="Proteomes" id="UP000024635">
    <property type="component" value="Unassembled WGS sequence"/>
</dbReference>
<evidence type="ECO:0000256" key="1">
    <source>
        <dbReference type="SAM" id="MobiDB-lite"/>
    </source>
</evidence>
<sequence length="214" mass="24187">MRFQRQHSIIMDAMLQCLFVLIYIEIVALATISFCARKQMKSVTPEKVEPPRRIYAPPLRPRKIELNQKEVLIKGGLTAGRLAYPTLDDIKSDWSERDEKDNKKSAASTPHEEAEKEKNTRKLSPEKESDNRKQDKKEEAKKMEGRSEEEKKQVVVSGIVESGKCKENKISNEKLEDGSKTTTTSKGSKSAEGKKSGEKMDEERKNGQAPAAVH</sequence>
<keyword evidence="2" id="KW-0472">Membrane</keyword>
<accession>A0A016UBW4</accession>
<dbReference type="AlphaFoldDB" id="A0A016UBW4"/>
<protein>
    <submittedName>
        <fullName evidence="3">Uncharacterized protein</fullName>
    </submittedName>
</protein>
<feature type="compositionally biased region" description="Basic and acidic residues" evidence="1">
    <location>
        <begin position="163"/>
        <end position="179"/>
    </location>
</feature>
<keyword evidence="4" id="KW-1185">Reference proteome</keyword>
<gene>
    <name evidence="3" type="primary">Acey_s0046.g1339</name>
    <name evidence="3" type="ORF">Y032_0046g1339</name>
</gene>
<dbReference type="OrthoDB" id="5869425at2759"/>
<organism evidence="3 4">
    <name type="scientific">Ancylostoma ceylanicum</name>
    <dbReference type="NCBI Taxonomy" id="53326"/>
    <lineage>
        <taxon>Eukaryota</taxon>
        <taxon>Metazoa</taxon>
        <taxon>Ecdysozoa</taxon>
        <taxon>Nematoda</taxon>
        <taxon>Chromadorea</taxon>
        <taxon>Rhabditida</taxon>
        <taxon>Rhabditina</taxon>
        <taxon>Rhabditomorpha</taxon>
        <taxon>Strongyloidea</taxon>
        <taxon>Ancylostomatidae</taxon>
        <taxon>Ancylostomatinae</taxon>
        <taxon>Ancylostoma</taxon>
    </lineage>
</organism>